<evidence type="ECO:0000313" key="1">
    <source>
        <dbReference type="EMBL" id="GJE62551.1"/>
    </source>
</evidence>
<accession>A0ABQ4U524</accession>
<reference evidence="1" key="2">
    <citation type="submission" date="2021-08" db="EMBL/GenBank/DDBJ databases">
        <authorList>
            <person name="Tani A."/>
            <person name="Ola A."/>
            <person name="Ogura Y."/>
            <person name="Katsura K."/>
            <person name="Hayashi T."/>
        </authorList>
    </citation>
    <scope>NUCLEOTIDE SEQUENCE</scope>
    <source>
        <strain evidence="1">DSM 23632</strain>
    </source>
</reference>
<dbReference type="RefSeq" id="WP_238185186.1">
    <property type="nucleotide sequence ID" value="NZ_BPRB01000342.1"/>
</dbReference>
<organism evidence="1 2">
    <name type="scientific">Methylobacterium trifolii</name>
    <dbReference type="NCBI Taxonomy" id="1003092"/>
    <lineage>
        <taxon>Bacteria</taxon>
        <taxon>Pseudomonadati</taxon>
        <taxon>Pseudomonadota</taxon>
        <taxon>Alphaproteobacteria</taxon>
        <taxon>Hyphomicrobiales</taxon>
        <taxon>Methylobacteriaceae</taxon>
        <taxon>Methylobacterium</taxon>
    </lineage>
</organism>
<proteinExistence type="predicted"/>
<gene>
    <name evidence="1" type="ORF">MPOCJGCO_4684</name>
</gene>
<reference evidence="1" key="1">
    <citation type="journal article" date="2021" name="Front. Microbiol.">
        <title>Comprehensive Comparative Genomics and Phenotyping of Methylobacterium Species.</title>
        <authorList>
            <person name="Alessa O."/>
            <person name="Ogura Y."/>
            <person name="Fujitani Y."/>
            <person name="Takami H."/>
            <person name="Hayashi T."/>
            <person name="Sahin N."/>
            <person name="Tani A."/>
        </authorList>
    </citation>
    <scope>NUCLEOTIDE SEQUENCE</scope>
    <source>
        <strain evidence="1">DSM 23632</strain>
    </source>
</reference>
<sequence>MVKGEKRRAYLIAVQQRRGVVRVYAVVALSPEAAVAQVTAKATDDMQVRVVGGLSRDTARRLGLTPGEMRLI</sequence>
<protein>
    <submittedName>
        <fullName evidence="1">Uncharacterized protein</fullName>
    </submittedName>
</protein>
<evidence type="ECO:0000313" key="2">
    <source>
        <dbReference type="Proteomes" id="UP001055057"/>
    </source>
</evidence>
<keyword evidence="2" id="KW-1185">Reference proteome</keyword>
<dbReference type="Proteomes" id="UP001055057">
    <property type="component" value="Unassembled WGS sequence"/>
</dbReference>
<comment type="caution">
    <text evidence="1">The sequence shown here is derived from an EMBL/GenBank/DDBJ whole genome shotgun (WGS) entry which is preliminary data.</text>
</comment>
<dbReference type="EMBL" id="BPRB01000342">
    <property type="protein sequence ID" value="GJE62551.1"/>
    <property type="molecule type" value="Genomic_DNA"/>
</dbReference>
<name>A0ABQ4U524_9HYPH</name>